<dbReference type="Proteomes" id="UP000198981">
    <property type="component" value="Unassembled WGS sequence"/>
</dbReference>
<evidence type="ECO:0000256" key="2">
    <source>
        <dbReference type="ARBA" id="ARBA00022475"/>
    </source>
</evidence>
<dbReference type="GO" id="GO:0008360">
    <property type="term" value="P:regulation of cell shape"/>
    <property type="evidence" value="ECO:0007669"/>
    <property type="project" value="UniProtKB-UniRule"/>
</dbReference>
<comment type="pathway">
    <text evidence="1 13">Cell wall biogenesis; peptidoglycan biosynthesis.</text>
</comment>
<feature type="domain" description="L,D-TPase catalytic" evidence="16">
    <location>
        <begin position="278"/>
        <end position="403"/>
    </location>
</feature>
<dbReference type="PROSITE" id="PS51257">
    <property type="entry name" value="PROKAR_LIPOPROTEIN"/>
    <property type="match status" value="1"/>
</dbReference>
<keyword evidence="9" id="KW-0449">Lipoprotein</keyword>
<gene>
    <name evidence="17" type="ORF">SAMN03159343_0001</name>
</gene>
<keyword evidence="2" id="KW-1003">Cell membrane</keyword>
<dbReference type="InterPro" id="IPR050979">
    <property type="entry name" value="LD-transpeptidase"/>
</dbReference>
<dbReference type="STRING" id="1960309.SAMN03159343_0001"/>
<dbReference type="GO" id="GO:0016746">
    <property type="term" value="F:acyltransferase activity"/>
    <property type="evidence" value="ECO:0007669"/>
    <property type="project" value="UniProtKB-KW"/>
</dbReference>
<feature type="signal peptide" evidence="15">
    <location>
        <begin position="1"/>
        <end position="23"/>
    </location>
</feature>
<feature type="chain" id="PRO_5038456508" evidence="15">
    <location>
        <begin position="24"/>
        <end position="434"/>
    </location>
</feature>
<proteinExistence type="predicted"/>
<keyword evidence="10" id="KW-0012">Acyltransferase</keyword>
<dbReference type="PROSITE" id="PS51318">
    <property type="entry name" value="TAT"/>
    <property type="match status" value="1"/>
</dbReference>
<evidence type="ECO:0000259" key="16">
    <source>
        <dbReference type="PROSITE" id="PS52029"/>
    </source>
</evidence>
<evidence type="ECO:0000256" key="14">
    <source>
        <dbReference type="SAM" id="MobiDB-lite"/>
    </source>
</evidence>
<dbReference type="CDD" id="cd16913">
    <property type="entry name" value="YkuD_like"/>
    <property type="match status" value="1"/>
</dbReference>
<feature type="active site" description="Nucleophile" evidence="13">
    <location>
        <position position="379"/>
    </location>
</feature>
<keyword evidence="6 13" id="KW-0573">Peptidoglycan synthesis</keyword>
<name>A0A1G4Z698_9ACTN</name>
<dbReference type="Pfam" id="PF03734">
    <property type="entry name" value="YkuD"/>
    <property type="match status" value="1"/>
</dbReference>
<reference evidence="18" key="1">
    <citation type="submission" date="2016-10" db="EMBL/GenBank/DDBJ databases">
        <authorList>
            <person name="Varghese N."/>
            <person name="Submissions S."/>
        </authorList>
    </citation>
    <scope>NUCLEOTIDE SEQUENCE [LARGE SCALE GENOMIC DNA]</scope>
    <source>
        <strain evidence="18">DSM 45722</strain>
    </source>
</reference>
<organism evidence="17 18">
    <name type="scientific">Klenkia marina</name>
    <dbReference type="NCBI Taxonomy" id="1960309"/>
    <lineage>
        <taxon>Bacteria</taxon>
        <taxon>Bacillati</taxon>
        <taxon>Actinomycetota</taxon>
        <taxon>Actinomycetes</taxon>
        <taxon>Geodermatophilales</taxon>
        <taxon>Geodermatophilaceae</taxon>
        <taxon>Klenkia</taxon>
    </lineage>
</organism>
<dbReference type="Gene3D" id="2.60.40.3780">
    <property type="match status" value="2"/>
</dbReference>
<dbReference type="FunFam" id="2.40.440.10:FF:000005">
    <property type="entry name" value="L,D-transpeptidase 2"/>
    <property type="match status" value="1"/>
</dbReference>
<evidence type="ECO:0000256" key="15">
    <source>
        <dbReference type="SAM" id="SignalP"/>
    </source>
</evidence>
<dbReference type="PANTHER" id="PTHR30582:SF2">
    <property type="entry name" value="L,D-TRANSPEPTIDASE YCIB-RELATED"/>
    <property type="match status" value="1"/>
</dbReference>
<evidence type="ECO:0000256" key="6">
    <source>
        <dbReference type="ARBA" id="ARBA00022984"/>
    </source>
</evidence>
<keyword evidence="11 13" id="KW-0961">Cell wall biogenesis/degradation</keyword>
<dbReference type="InterPro" id="IPR041280">
    <property type="entry name" value="Big_10"/>
</dbReference>
<dbReference type="InterPro" id="IPR038063">
    <property type="entry name" value="Transpep_catalytic_dom"/>
</dbReference>
<evidence type="ECO:0000256" key="12">
    <source>
        <dbReference type="ARBA" id="ARBA00060592"/>
    </source>
</evidence>
<dbReference type="GO" id="GO:0018104">
    <property type="term" value="P:peptidoglycan-protein cross-linking"/>
    <property type="evidence" value="ECO:0007669"/>
    <property type="project" value="TreeGrafter"/>
</dbReference>
<dbReference type="AlphaFoldDB" id="A0A1G4Z698"/>
<evidence type="ECO:0000256" key="4">
    <source>
        <dbReference type="ARBA" id="ARBA00022729"/>
    </source>
</evidence>
<comment type="pathway">
    <text evidence="12">Glycan biosynthesis.</text>
</comment>
<evidence type="ECO:0000313" key="18">
    <source>
        <dbReference type="Proteomes" id="UP000198981"/>
    </source>
</evidence>
<evidence type="ECO:0000256" key="3">
    <source>
        <dbReference type="ARBA" id="ARBA00022679"/>
    </source>
</evidence>
<dbReference type="GO" id="GO:0071555">
    <property type="term" value="P:cell wall organization"/>
    <property type="evidence" value="ECO:0007669"/>
    <property type="project" value="UniProtKB-UniRule"/>
</dbReference>
<evidence type="ECO:0000256" key="9">
    <source>
        <dbReference type="ARBA" id="ARBA00023288"/>
    </source>
</evidence>
<evidence type="ECO:0000256" key="8">
    <source>
        <dbReference type="ARBA" id="ARBA00023139"/>
    </source>
</evidence>
<keyword evidence="18" id="KW-1185">Reference proteome</keyword>
<keyword evidence="3" id="KW-0808">Transferase</keyword>
<dbReference type="InterPro" id="IPR006311">
    <property type="entry name" value="TAT_signal"/>
</dbReference>
<keyword evidence="5 13" id="KW-0133">Cell shape</keyword>
<keyword evidence="4 15" id="KW-0732">Signal</keyword>
<dbReference type="EMBL" id="FMUH01000010">
    <property type="protein sequence ID" value="SCX60828.1"/>
    <property type="molecule type" value="Genomic_DNA"/>
</dbReference>
<dbReference type="CDD" id="cd13432">
    <property type="entry name" value="LDT_IgD_like_2"/>
    <property type="match status" value="1"/>
</dbReference>
<evidence type="ECO:0000256" key="13">
    <source>
        <dbReference type="PROSITE-ProRule" id="PRU01373"/>
    </source>
</evidence>
<dbReference type="SUPFAM" id="SSF141523">
    <property type="entry name" value="L,D-transpeptidase catalytic domain-like"/>
    <property type="match status" value="1"/>
</dbReference>
<feature type="active site" description="Proton donor/acceptor" evidence="13">
    <location>
        <position position="361"/>
    </location>
</feature>
<dbReference type="PROSITE" id="PS52029">
    <property type="entry name" value="LD_TPASE"/>
    <property type="match status" value="1"/>
</dbReference>
<dbReference type="Gene3D" id="2.60.40.3710">
    <property type="match status" value="1"/>
</dbReference>
<dbReference type="UniPathway" id="UPA00219"/>
<keyword evidence="7" id="KW-0472">Membrane</keyword>
<evidence type="ECO:0000256" key="11">
    <source>
        <dbReference type="ARBA" id="ARBA00023316"/>
    </source>
</evidence>
<evidence type="ECO:0000256" key="1">
    <source>
        <dbReference type="ARBA" id="ARBA00004752"/>
    </source>
</evidence>
<keyword evidence="8" id="KW-0564">Palmitate</keyword>
<dbReference type="GO" id="GO:0071972">
    <property type="term" value="F:peptidoglycan L,D-transpeptidase activity"/>
    <property type="evidence" value="ECO:0007669"/>
    <property type="project" value="TreeGrafter"/>
</dbReference>
<dbReference type="Gene3D" id="2.40.440.10">
    <property type="entry name" value="L,D-transpeptidase catalytic domain-like"/>
    <property type="match status" value="1"/>
</dbReference>
<dbReference type="GO" id="GO:0005576">
    <property type="term" value="C:extracellular region"/>
    <property type="evidence" value="ECO:0007669"/>
    <property type="project" value="TreeGrafter"/>
</dbReference>
<evidence type="ECO:0000256" key="10">
    <source>
        <dbReference type="ARBA" id="ARBA00023315"/>
    </source>
</evidence>
<feature type="region of interest" description="Disordered" evidence="14">
    <location>
        <begin position="98"/>
        <end position="138"/>
    </location>
</feature>
<dbReference type="PANTHER" id="PTHR30582">
    <property type="entry name" value="L,D-TRANSPEPTIDASE"/>
    <property type="match status" value="1"/>
</dbReference>
<protein>
    <submittedName>
        <fullName evidence="17">Peptidoglycan transpeptidase, ErfK-YbiS-YhnG family</fullName>
    </submittedName>
</protein>
<evidence type="ECO:0000256" key="7">
    <source>
        <dbReference type="ARBA" id="ARBA00023136"/>
    </source>
</evidence>
<dbReference type="RefSeq" id="WP_243470137.1">
    <property type="nucleotide sequence ID" value="NZ_FMUH01000010.1"/>
</dbReference>
<evidence type="ECO:0000256" key="5">
    <source>
        <dbReference type="ARBA" id="ARBA00022960"/>
    </source>
</evidence>
<accession>A0A1G4Z698</accession>
<sequence length="434" mass="43994">MVLQIDRRSVLALGAAGVLLVLAGCGPDADGGGGSAAATTPPAEPAVVTLSVVDGATEVSPATLLQATVVGGSVTDVTVTDAAGATVAGTLAEAPAAAPSSAAPSSGAANSGAASSGASSTAADPAAAPAGTTSTWTPSAPLAYGTTYTVKAVAENADGMEADASGSFTTVAPASVSTPSIGPLDGTTVGVGMPIRVFFDQAVVNKADVERNLVVTSSTPTDGRWNWISDEEVHFRPSTYWPANTQVTLDANLYGVDMGNGIWGEKNRSVSFAVGEKHVSVADAATHTLTVSSGDQVVQTYPMSAGSNANPTRNGPHVVLEKFADITMDSSTFGLAVDAPGGYRTDVQYATRISNNGEFVHAAPWSVGQQGSSNVSHGCINLSTERAQWFYQFSQPGDVVEIVNSVGPTLSRADGDIYDWAIPWDQWVAGSALN</sequence>
<dbReference type="InterPro" id="IPR005490">
    <property type="entry name" value="LD_TPept_cat_dom"/>
</dbReference>
<dbReference type="Pfam" id="PF17964">
    <property type="entry name" value="Big_10"/>
    <property type="match status" value="1"/>
</dbReference>
<evidence type="ECO:0000313" key="17">
    <source>
        <dbReference type="EMBL" id="SCX60828.1"/>
    </source>
</evidence>